<evidence type="ECO:0000259" key="7">
    <source>
        <dbReference type="Pfam" id="PF04321"/>
    </source>
</evidence>
<dbReference type="HOGENOM" id="CLU_045518_1_0_4"/>
<evidence type="ECO:0000256" key="6">
    <source>
        <dbReference type="RuleBase" id="RU364082"/>
    </source>
</evidence>
<dbReference type="CDD" id="cd05254">
    <property type="entry name" value="dTDP_HR_like_SDR_e"/>
    <property type="match status" value="1"/>
</dbReference>
<evidence type="ECO:0000313" key="8">
    <source>
        <dbReference type="EMBL" id="EGC18138.1"/>
    </source>
</evidence>
<dbReference type="Gene3D" id="3.90.25.10">
    <property type="entry name" value="UDP-galactose 4-epimerase, domain 1"/>
    <property type="match status" value="1"/>
</dbReference>
<dbReference type="InterPro" id="IPR036291">
    <property type="entry name" value="NAD(P)-bd_dom_sf"/>
</dbReference>
<reference evidence="8 9" key="1">
    <citation type="submission" date="2011-01" db="EMBL/GenBank/DDBJ databases">
        <authorList>
            <person name="Muzny D."/>
            <person name="Qin X."/>
            <person name="Deng J."/>
            <person name="Jiang H."/>
            <person name="Liu Y."/>
            <person name="Qu J."/>
            <person name="Song X.-Z."/>
            <person name="Zhang L."/>
            <person name="Thornton R."/>
            <person name="Coyle M."/>
            <person name="Francisco L."/>
            <person name="Jackson L."/>
            <person name="Javaid M."/>
            <person name="Korchina V."/>
            <person name="Kovar C."/>
            <person name="Mata R."/>
            <person name="Mathew T."/>
            <person name="Ngo R."/>
            <person name="Nguyen L."/>
            <person name="Nguyen N."/>
            <person name="Okwuonu G."/>
            <person name="Ongeri F."/>
            <person name="Pham C."/>
            <person name="Simmons D."/>
            <person name="Wilczek-Boney K."/>
            <person name="Hale W."/>
            <person name="Jakkamsetti A."/>
            <person name="Pham P."/>
            <person name="Ruth R."/>
            <person name="San Lucas F."/>
            <person name="Warren J."/>
            <person name="Zhang J."/>
            <person name="Zhao Z."/>
            <person name="Zhou C."/>
            <person name="Zhu D."/>
            <person name="Lee S."/>
            <person name="Bess C."/>
            <person name="Blankenburg K."/>
            <person name="Forbes L."/>
            <person name="Fu Q."/>
            <person name="Gubbala S."/>
            <person name="Hirani K."/>
            <person name="Jayaseelan J.C."/>
            <person name="Lara F."/>
            <person name="Munidasa M."/>
            <person name="Palculict T."/>
            <person name="Patil S."/>
            <person name="Pu L.-L."/>
            <person name="Saada N."/>
            <person name="Tang L."/>
            <person name="Weissenberger G."/>
            <person name="Zhu Y."/>
            <person name="Hemphill L."/>
            <person name="Shang Y."/>
            <person name="Youmans B."/>
            <person name="Ayvaz T."/>
            <person name="Ross M."/>
            <person name="Santibanez J."/>
            <person name="Aqrawi P."/>
            <person name="Gross S."/>
            <person name="Joshi V."/>
            <person name="Fowler G."/>
            <person name="Nazareth L."/>
            <person name="Reid J."/>
            <person name="Worley K."/>
            <person name="Petrosino J."/>
            <person name="Highlander S."/>
            <person name="Gibbs R."/>
        </authorList>
    </citation>
    <scope>NUCLEOTIDE SEQUENCE [LARGE SCALE GENOMIC DNA]</scope>
    <source>
        <strain evidence="8 9">ATCC 33394</strain>
    </source>
</reference>
<comment type="cofactor">
    <cofactor evidence="6">
        <name>Mg(2+)</name>
        <dbReference type="ChEBI" id="CHEBI:18420"/>
    </cofactor>
    <text evidence="6">Binds 1 Mg(2+) ion per monomer.</text>
</comment>
<evidence type="ECO:0000256" key="4">
    <source>
        <dbReference type="ARBA" id="ARBA00017099"/>
    </source>
</evidence>
<dbReference type="GO" id="GO:0005829">
    <property type="term" value="C:cytosol"/>
    <property type="evidence" value="ECO:0007669"/>
    <property type="project" value="TreeGrafter"/>
</dbReference>
<dbReference type="Proteomes" id="UP000004088">
    <property type="component" value="Unassembled WGS sequence"/>
</dbReference>
<dbReference type="PANTHER" id="PTHR10491:SF4">
    <property type="entry name" value="METHIONINE ADENOSYLTRANSFERASE 2 SUBUNIT BETA"/>
    <property type="match status" value="1"/>
</dbReference>
<evidence type="ECO:0000256" key="5">
    <source>
        <dbReference type="ARBA" id="ARBA00048200"/>
    </source>
</evidence>
<comment type="catalytic activity">
    <reaction evidence="5 6">
        <text>dTDP-beta-L-rhamnose + NADP(+) = dTDP-4-dehydro-beta-L-rhamnose + NADPH + H(+)</text>
        <dbReference type="Rhea" id="RHEA:21796"/>
        <dbReference type="ChEBI" id="CHEBI:15378"/>
        <dbReference type="ChEBI" id="CHEBI:57510"/>
        <dbReference type="ChEBI" id="CHEBI:57783"/>
        <dbReference type="ChEBI" id="CHEBI:58349"/>
        <dbReference type="ChEBI" id="CHEBI:62830"/>
        <dbReference type="EC" id="1.1.1.133"/>
    </reaction>
</comment>
<comment type="function">
    <text evidence="6">Catalyzes the reduction of dTDP-6-deoxy-L-lyxo-4-hexulose to yield dTDP-L-rhamnose.</text>
</comment>
<comment type="similarity">
    <text evidence="2 6">Belongs to the dTDP-4-dehydrorhamnose reductase family.</text>
</comment>
<dbReference type="InterPro" id="IPR029903">
    <property type="entry name" value="RmlD-like-bd"/>
</dbReference>
<accession>F0EWQ7</accession>
<evidence type="ECO:0000256" key="1">
    <source>
        <dbReference type="ARBA" id="ARBA00004781"/>
    </source>
</evidence>
<keyword evidence="9" id="KW-1185">Reference proteome</keyword>
<evidence type="ECO:0000256" key="2">
    <source>
        <dbReference type="ARBA" id="ARBA00010944"/>
    </source>
</evidence>
<dbReference type="UniPathway" id="UPA00124"/>
<dbReference type="Gene3D" id="3.40.50.720">
    <property type="entry name" value="NAD(P)-binding Rossmann-like Domain"/>
    <property type="match status" value="1"/>
</dbReference>
<dbReference type="NCBIfam" id="TIGR01214">
    <property type="entry name" value="rmlD"/>
    <property type="match status" value="1"/>
</dbReference>
<evidence type="ECO:0000313" key="9">
    <source>
        <dbReference type="Proteomes" id="UP000004088"/>
    </source>
</evidence>
<gene>
    <name evidence="8" type="primary">rfbD</name>
    <name evidence="8" type="ORF">HMPREF9098_0287</name>
</gene>
<keyword evidence="6 8" id="KW-0560">Oxidoreductase</keyword>
<dbReference type="AlphaFoldDB" id="F0EWQ7"/>
<dbReference type="EMBL" id="AEWV01000006">
    <property type="protein sequence ID" value="EGC18138.1"/>
    <property type="molecule type" value="Genomic_DNA"/>
</dbReference>
<name>F0EWQ7_9NEIS</name>
<proteinExistence type="inferred from homology"/>
<sequence>MASFYGDCPYRRFADTGNADRHREYIMRILLTGANGQVGRCIKQQKSEHWEMIAADSNTLDITSAAAVNNMVQNFEPDVIINAAGYTNLEAAECHKEQVFAVNAEGPRILAETAARAGIRFIHISSDYVFDGQKRMPYTENDYANPLSTYAKSKLAGELLALSANPDSIIVRSSWVFSEFDNHCNNFVKRVLLQAASGEVKTLSDKIGCPTYAGDLARIMVDLAQCRQAPRGIYHYCGDKAVNRLEFAQAVVRALPDGGHVAVREVPAAENAERTPRPPYSVLSCEKIRALGYEASDWQSALKRIVPELARQI</sequence>
<comment type="caution">
    <text evidence="8">The sequence shown here is derived from an EMBL/GenBank/DDBJ whole genome shotgun (WGS) entry which is preliminary data.</text>
</comment>
<dbReference type="SUPFAM" id="SSF51735">
    <property type="entry name" value="NAD(P)-binding Rossmann-fold domains"/>
    <property type="match status" value="1"/>
</dbReference>
<dbReference type="GO" id="GO:0019305">
    <property type="term" value="P:dTDP-rhamnose biosynthetic process"/>
    <property type="evidence" value="ECO:0007669"/>
    <property type="project" value="UniProtKB-UniPathway"/>
</dbReference>
<dbReference type="Pfam" id="PF04321">
    <property type="entry name" value="RmlD_sub_bind"/>
    <property type="match status" value="1"/>
</dbReference>
<keyword evidence="6" id="KW-0521">NADP</keyword>
<protein>
    <recommendedName>
        <fullName evidence="4 6">dTDP-4-dehydrorhamnose reductase</fullName>
        <ecNumber evidence="3 6">1.1.1.133</ecNumber>
    </recommendedName>
</protein>
<feature type="domain" description="RmlD-like substrate binding" evidence="7">
    <location>
        <begin position="27"/>
        <end position="309"/>
    </location>
</feature>
<evidence type="ECO:0000256" key="3">
    <source>
        <dbReference type="ARBA" id="ARBA00012929"/>
    </source>
</evidence>
<dbReference type="GO" id="GO:0008831">
    <property type="term" value="F:dTDP-4-dehydrorhamnose reductase activity"/>
    <property type="evidence" value="ECO:0007669"/>
    <property type="project" value="UniProtKB-EC"/>
</dbReference>
<dbReference type="PANTHER" id="PTHR10491">
    <property type="entry name" value="DTDP-4-DEHYDRORHAMNOSE REDUCTASE"/>
    <property type="match status" value="1"/>
</dbReference>
<dbReference type="InterPro" id="IPR005913">
    <property type="entry name" value="dTDP_dehydrorham_reduct"/>
</dbReference>
<organism evidence="8 9">
    <name type="scientific">Kingella denitrificans ATCC 33394</name>
    <dbReference type="NCBI Taxonomy" id="888741"/>
    <lineage>
        <taxon>Bacteria</taxon>
        <taxon>Pseudomonadati</taxon>
        <taxon>Pseudomonadota</taxon>
        <taxon>Betaproteobacteria</taxon>
        <taxon>Neisseriales</taxon>
        <taxon>Neisseriaceae</taxon>
        <taxon>Kingella</taxon>
    </lineage>
</organism>
<dbReference type="EC" id="1.1.1.133" evidence="3 6"/>
<dbReference type="STRING" id="888741.HMPREF9098_0287"/>
<comment type="pathway">
    <text evidence="1 6">Carbohydrate biosynthesis; dTDP-L-rhamnose biosynthesis.</text>
</comment>